<evidence type="ECO:0000256" key="3">
    <source>
        <dbReference type="SAM" id="MobiDB-lite"/>
    </source>
</evidence>
<evidence type="ECO:0000256" key="1">
    <source>
        <dbReference type="ARBA" id="ARBA00006499"/>
    </source>
</evidence>
<evidence type="ECO:0000313" key="6">
    <source>
        <dbReference type="Proteomes" id="UP001596175"/>
    </source>
</evidence>
<evidence type="ECO:0000259" key="4">
    <source>
        <dbReference type="Pfam" id="PF02230"/>
    </source>
</evidence>
<dbReference type="Gene3D" id="3.40.50.1820">
    <property type="entry name" value="alpha/beta hydrolase"/>
    <property type="match status" value="1"/>
</dbReference>
<keyword evidence="2 5" id="KW-0378">Hydrolase</keyword>
<dbReference type="RefSeq" id="WP_378020195.1">
    <property type="nucleotide sequence ID" value="NZ_JBHSKG010000002.1"/>
</dbReference>
<dbReference type="PANTHER" id="PTHR10655:SF17">
    <property type="entry name" value="LYSOPHOSPHOLIPASE-LIKE PROTEIN 1"/>
    <property type="match status" value="1"/>
</dbReference>
<proteinExistence type="inferred from homology"/>
<protein>
    <submittedName>
        <fullName evidence="5">Alpha/beta hydrolase</fullName>
    </submittedName>
</protein>
<dbReference type="GO" id="GO:0016787">
    <property type="term" value="F:hydrolase activity"/>
    <property type="evidence" value="ECO:0007669"/>
    <property type="project" value="UniProtKB-KW"/>
</dbReference>
<dbReference type="PANTHER" id="PTHR10655">
    <property type="entry name" value="LYSOPHOSPHOLIPASE-RELATED"/>
    <property type="match status" value="1"/>
</dbReference>
<feature type="domain" description="Phospholipase/carboxylesterase/thioesterase" evidence="4">
    <location>
        <begin position="53"/>
        <end position="219"/>
    </location>
</feature>
<comment type="caution">
    <text evidence="5">The sequence shown here is derived from an EMBL/GenBank/DDBJ whole genome shotgun (WGS) entry which is preliminary data.</text>
</comment>
<name>A0ABV9ZD09_9PSEU</name>
<dbReference type="InterPro" id="IPR003140">
    <property type="entry name" value="PLipase/COase/thioEstase"/>
</dbReference>
<reference evidence="6" key="1">
    <citation type="journal article" date="2019" name="Int. J. Syst. Evol. Microbiol.">
        <title>The Global Catalogue of Microorganisms (GCM) 10K type strain sequencing project: providing services to taxonomists for standard genome sequencing and annotation.</title>
        <authorList>
            <consortium name="The Broad Institute Genomics Platform"/>
            <consortium name="The Broad Institute Genome Sequencing Center for Infectious Disease"/>
            <person name="Wu L."/>
            <person name="Ma J."/>
        </authorList>
    </citation>
    <scope>NUCLEOTIDE SEQUENCE [LARGE SCALE GENOMIC DNA]</scope>
    <source>
        <strain evidence="6">XZYJ18</strain>
    </source>
</reference>
<evidence type="ECO:0000256" key="2">
    <source>
        <dbReference type="ARBA" id="ARBA00022801"/>
    </source>
</evidence>
<dbReference type="InterPro" id="IPR029058">
    <property type="entry name" value="AB_hydrolase_fold"/>
</dbReference>
<feature type="region of interest" description="Disordered" evidence="3">
    <location>
        <begin position="141"/>
        <end position="160"/>
    </location>
</feature>
<dbReference type="SUPFAM" id="SSF53474">
    <property type="entry name" value="alpha/beta-Hydrolases"/>
    <property type="match status" value="1"/>
</dbReference>
<gene>
    <name evidence="5" type="ORF">ACFPK1_07125</name>
</gene>
<dbReference type="Proteomes" id="UP001596175">
    <property type="component" value="Unassembled WGS sequence"/>
</dbReference>
<dbReference type="Pfam" id="PF02230">
    <property type="entry name" value="Abhydrolase_2"/>
    <property type="match status" value="1"/>
</dbReference>
<keyword evidence="6" id="KW-1185">Reference proteome</keyword>
<accession>A0ABV9ZD09</accession>
<evidence type="ECO:0000313" key="5">
    <source>
        <dbReference type="EMBL" id="MFC5137998.1"/>
    </source>
</evidence>
<sequence>MTARADALQEPGVAVLGAPPGTAALAVVLLHGRDQDPAWMHEHVVGRLAPRLPEGAVTWVLPAAPGRTWYAGRVHDPPEETLAERDRAADVVDGLADALAAHGHDARSTVLAGFSQGACLVADHLLRRPRRWAGALIWTGAAAGPPGTDRTPPAEDPRPLEGLPVLATNGDADAWVPLAATEEMCAALRARGAEVELRVQPGRDHEVADDELDAAAALLRRLVAAAEARGRAGSG</sequence>
<dbReference type="EMBL" id="JBHSKG010000002">
    <property type="protein sequence ID" value="MFC5137998.1"/>
    <property type="molecule type" value="Genomic_DNA"/>
</dbReference>
<organism evidence="5 6">
    <name type="scientific">Actinomycetospora rhizophila</name>
    <dbReference type="NCBI Taxonomy" id="1416876"/>
    <lineage>
        <taxon>Bacteria</taxon>
        <taxon>Bacillati</taxon>
        <taxon>Actinomycetota</taxon>
        <taxon>Actinomycetes</taxon>
        <taxon>Pseudonocardiales</taxon>
        <taxon>Pseudonocardiaceae</taxon>
        <taxon>Actinomycetospora</taxon>
    </lineage>
</organism>
<comment type="similarity">
    <text evidence="1">Belongs to the AB hydrolase superfamily. AB hydrolase 2 family.</text>
</comment>
<dbReference type="InterPro" id="IPR050565">
    <property type="entry name" value="LYPA1-2/EST-like"/>
</dbReference>